<feature type="binding site" evidence="8">
    <location>
        <begin position="130"/>
        <end position="134"/>
    </location>
    <ligand>
        <name>NADP(+)</name>
        <dbReference type="ChEBI" id="CHEBI:58349"/>
    </ligand>
</feature>
<dbReference type="GO" id="GO:0019632">
    <property type="term" value="P:shikimate metabolic process"/>
    <property type="evidence" value="ECO:0007669"/>
    <property type="project" value="InterPro"/>
</dbReference>
<evidence type="ECO:0000256" key="7">
    <source>
        <dbReference type="ARBA" id="ARBA00049442"/>
    </source>
</evidence>
<feature type="binding site" evidence="8">
    <location>
        <position position="253"/>
    </location>
    <ligand>
        <name>shikimate</name>
        <dbReference type="ChEBI" id="CHEBI:36208"/>
    </ligand>
</feature>
<evidence type="ECO:0000256" key="6">
    <source>
        <dbReference type="ARBA" id="ARBA00023141"/>
    </source>
</evidence>
<feature type="binding site" evidence="8">
    <location>
        <position position="222"/>
    </location>
    <ligand>
        <name>NADP(+)</name>
        <dbReference type="ChEBI" id="CHEBI:58349"/>
    </ligand>
</feature>
<comment type="caution">
    <text evidence="12">The sequence shown here is derived from an EMBL/GenBank/DDBJ whole genome shotgun (WGS) entry which is preliminary data.</text>
</comment>
<name>A0A7W2TXV5_9GAMM</name>
<evidence type="ECO:0000256" key="2">
    <source>
        <dbReference type="ARBA" id="ARBA00012962"/>
    </source>
</evidence>
<feature type="binding site" evidence="8">
    <location>
        <position position="246"/>
    </location>
    <ligand>
        <name>NADP(+)</name>
        <dbReference type="ChEBI" id="CHEBI:58349"/>
    </ligand>
</feature>
<protein>
    <recommendedName>
        <fullName evidence="2 8">Shikimate dehydrogenase (NADP(+))</fullName>
        <shortName evidence="8">SDH</shortName>
        <ecNumber evidence="2 8">1.1.1.25</ecNumber>
    </recommendedName>
</protein>
<dbReference type="InterPro" id="IPR013708">
    <property type="entry name" value="Shikimate_DH-bd_N"/>
</dbReference>
<dbReference type="PANTHER" id="PTHR21089">
    <property type="entry name" value="SHIKIMATE DEHYDROGENASE"/>
    <property type="match status" value="1"/>
</dbReference>
<dbReference type="Pfam" id="PF01488">
    <property type="entry name" value="Shikimate_DH"/>
    <property type="match status" value="1"/>
</dbReference>
<dbReference type="GO" id="GO:0005829">
    <property type="term" value="C:cytosol"/>
    <property type="evidence" value="ECO:0007669"/>
    <property type="project" value="TreeGrafter"/>
</dbReference>
<sequence>MTSIDKYAVFGNPIKHSKSPLIHASFAEQTEQALQYRAVRVELDAFECAVKAFFDRGGRGLNVTVPFKQQAYDLAVQRSVRAERAGAVNTLYLAENGELCGDNTDGIGLVRDMVANLGWSLQGQRMLILGAGGAVRGVLEPLLKERPASLTIVNRTAQRATDLAQEFAELSGDSGLLQGGGYELLEGRQFDLLINASSAGLSGELPDLPGSLLTERSCCYDMIYGAEPTVFMRWAALHAAWAVADGLGMLVEQAAESFYLWRKLRPSTAPVIKHLRQTLTAA</sequence>
<dbReference type="InterPro" id="IPR046346">
    <property type="entry name" value="Aminoacid_DH-like_N_sf"/>
</dbReference>
<dbReference type="AlphaFoldDB" id="A0A7W2TXV5"/>
<evidence type="ECO:0000256" key="1">
    <source>
        <dbReference type="ARBA" id="ARBA00004871"/>
    </source>
</evidence>
<dbReference type="GO" id="GO:0009073">
    <property type="term" value="P:aromatic amino acid family biosynthetic process"/>
    <property type="evidence" value="ECO:0007669"/>
    <property type="project" value="UniProtKB-KW"/>
</dbReference>
<dbReference type="UniPathway" id="UPA00053">
    <property type="reaction ID" value="UER00087"/>
</dbReference>
<accession>A0A7W2TXV5</accession>
<evidence type="ECO:0000259" key="9">
    <source>
        <dbReference type="Pfam" id="PF01488"/>
    </source>
</evidence>
<feature type="binding site" evidence="8">
    <location>
        <position position="105"/>
    </location>
    <ligand>
        <name>shikimate</name>
        <dbReference type="ChEBI" id="CHEBI:36208"/>
    </ligand>
</feature>
<dbReference type="GO" id="GO:0008652">
    <property type="term" value="P:amino acid biosynthetic process"/>
    <property type="evidence" value="ECO:0007669"/>
    <property type="project" value="UniProtKB-KW"/>
</dbReference>
<dbReference type="EMBL" id="JACFXU010000017">
    <property type="protein sequence ID" value="MBA6413804.1"/>
    <property type="molecule type" value="Genomic_DNA"/>
</dbReference>
<organism evidence="12 13">
    <name type="scientific">Sediminihaliea albiluteola</name>
    <dbReference type="NCBI Taxonomy" id="2758564"/>
    <lineage>
        <taxon>Bacteria</taxon>
        <taxon>Pseudomonadati</taxon>
        <taxon>Pseudomonadota</taxon>
        <taxon>Gammaproteobacteria</taxon>
        <taxon>Cellvibrionales</taxon>
        <taxon>Halieaceae</taxon>
        <taxon>Sediminihaliea</taxon>
    </lineage>
</organism>
<feature type="binding site" evidence="8">
    <location>
        <position position="89"/>
    </location>
    <ligand>
        <name>shikimate</name>
        <dbReference type="ChEBI" id="CHEBI:36208"/>
    </ligand>
</feature>
<dbReference type="GO" id="GO:0004764">
    <property type="term" value="F:shikimate 3-dehydrogenase (NADP+) activity"/>
    <property type="evidence" value="ECO:0007669"/>
    <property type="project" value="UniProtKB-UniRule"/>
</dbReference>
<keyword evidence="4 8" id="KW-0521">NADP</keyword>
<evidence type="ECO:0000256" key="3">
    <source>
        <dbReference type="ARBA" id="ARBA00022605"/>
    </source>
</evidence>
<gene>
    <name evidence="8 12" type="primary">aroE</name>
    <name evidence="12" type="ORF">H2508_11850</name>
</gene>
<feature type="domain" description="SDH C-terminal" evidence="11">
    <location>
        <begin position="246"/>
        <end position="276"/>
    </location>
</feature>
<dbReference type="CDD" id="cd01065">
    <property type="entry name" value="NAD_bind_Shikimate_DH"/>
    <property type="match status" value="1"/>
</dbReference>
<dbReference type="EC" id="1.1.1.25" evidence="2 8"/>
<dbReference type="InterPro" id="IPR036291">
    <property type="entry name" value="NAD(P)-bd_dom_sf"/>
</dbReference>
<dbReference type="Pfam" id="PF18317">
    <property type="entry name" value="SDH_C"/>
    <property type="match status" value="1"/>
</dbReference>
<dbReference type="SUPFAM" id="SSF51735">
    <property type="entry name" value="NAD(P)-binding Rossmann-fold domains"/>
    <property type="match status" value="1"/>
</dbReference>
<keyword evidence="3 8" id="KW-0028">Amino-acid biosynthesis</keyword>
<dbReference type="SUPFAM" id="SSF53223">
    <property type="entry name" value="Aminoacid dehydrogenase-like, N-terminal domain"/>
    <property type="match status" value="1"/>
</dbReference>
<dbReference type="InterPro" id="IPR022893">
    <property type="entry name" value="Shikimate_DH_fam"/>
</dbReference>
<dbReference type="HAMAP" id="MF_00222">
    <property type="entry name" value="Shikimate_DH_AroE"/>
    <property type="match status" value="1"/>
</dbReference>
<dbReference type="InterPro" id="IPR011342">
    <property type="entry name" value="Shikimate_DH"/>
</dbReference>
<evidence type="ECO:0000256" key="5">
    <source>
        <dbReference type="ARBA" id="ARBA00023002"/>
    </source>
</evidence>
<feature type="binding site" evidence="8">
    <location>
        <begin position="154"/>
        <end position="159"/>
    </location>
    <ligand>
        <name>NADP(+)</name>
        <dbReference type="ChEBI" id="CHEBI:58349"/>
    </ligand>
</feature>
<keyword evidence="5 8" id="KW-0560">Oxidoreductase</keyword>
<dbReference type="Gene3D" id="3.40.50.10860">
    <property type="entry name" value="Leucine Dehydrogenase, chain A, domain 1"/>
    <property type="match status" value="1"/>
</dbReference>
<dbReference type="Gene3D" id="3.40.50.720">
    <property type="entry name" value="NAD(P)-binding Rossmann-like Domain"/>
    <property type="match status" value="1"/>
</dbReference>
<evidence type="ECO:0000259" key="11">
    <source>
        <dbReference type="Pfam" id="PF18317"/>
    </source>
</evidence>
<dbReference type="PANTHER" id="PTHR21089:SF1">
    <property type="entry name" value="BIFUNCTIONAL 3-DEHYDROQUINATE DEHYDRATASE_SHIKIMATE DEHYDROGENASE, CHLOROPLASTIC"/>
    <property type="match status" value="1"/>
</dbReference>
<keyword evidence="6 8" id="KW-0057">Aromatic amino acid biosynthesis</keyword>
<comment type="function">
    <text evidence="8">Involved in the biosynthesis of the chorismate, which leads to the biosynthesis of aromatic amino acids. Catalyzes the reversible NADPH linked reduction of 3-dehydroshikimate (DHSA) to yield shikimate (SA).</text>
</comment>
<proteinExistence type="inferred from homology"/>
<reference evidence="12 13" key="1">
    <citation type="submission" date="2020-07" db="EMBL/GenBank/DDBJ databases">
        <title>Halieaceae bacterium, F7430, whole genome shotgun sequencing project.</title>
        <authorList>
            <person name="Jiang S."/>
            <person name="Liu Z.W."/>
            <person name="Du Z.J."/>
        </authorList>
    </citation>
    <scope>NUCLEOTIDE SEQUENCE [LARGE SCALE GENOMIC DNA]</scope>
    <source>
        <strain evidence="12 13">F7430</strain>
    </source>
</reference>
<evidence type="ECO:0000313" key="13">
    <source>
        <dbReference type="Proteomes" id="UP000539350"/>
    </source>
</evidence>
<feature type="domain" description="Quinate/shikimate 5-dehydrogenase/glutamyl-tRNA reductase" evidence="9">
    <location>
        <begin position="120"/>
        <end position="169"/>
    </location>
</feature>
<evidence type="ECO:0000256" key="4">
    <source>
        <dbReference type="ARBA" id="ARBA00022857"/>
    </source>
</evidence>
<feature type="binding site" evidence="8">
    <location>
        <position position="224"/>
    </location>
    <ligand>
        <name>shikimate</name>
        <dbReference type="ChEBI" id="CHEBI:36208"/>
    </ligand>
</feature>
<dbReference type="RefSeq" id="WP_182173873.1">
    <property type="nucleotide sequence ID" value="NZ_JACFXU010000017.1"/>
</dbReference>
<comment type="catalytic activity">
    <reaction evidence="7 8">
        <text>shikimate + NADP(+) = 3-dehydroshikimate + NADPH + H(+)</text>
        <dbReference type="Rhea" id="RHEA:17737"/>
        <dbReference type="ChEBI" id="CHEBI:15378"/>
        <dbReference type="ChEBI" id="CHEBI:16630"/>
        <dbReference type="ChEBI" id="CHEBI:36208"/>
        <dbReference type="ChEBI" id="CHEBI:57783"/>
        <dbReference type="ChEBI" id="CHEBI:58349"/>
        <dbReference type="EC" id="1.1.1.25"/>
    </reaction>
</comment>
<comment type="subunit">
    <text evidence="8">Homodimer.</text>
</comment>
<feature type="domain" description="Shikimate dehydrogenase substrate binding N-terminal" evidence="10">
    <location>
        <begin position="9"/>
        <end position="91"/>
    </location>
</feature>
<evidence type="ECO:0000259" key="10">
    <source>
        <dbReference type="Pfam" id="PF08501"/>
    </source>
</evidence>
<dbReference type="NCBIfam" id="NF001310">
    <property type="entry name" value="PRK00258.1-2"/>
    <property type="match status" value="1"/>
</dbReference>
<feature type="active site" description="Proton acceptor" evidence="8">
    <location>
        <position position="68"/>
    </location>
</feature>
<evidence type="ECO:0000313" key="12">
    <source>
        <dbReference type="EMBL" id="MBA6413804.1"/>
    </source>
</evidence>
<comment type="caution">
    <text evidence="8">Lacks conserved residue(s) required for the propagation of feature annotation.</text>
</comment>
<comment type="pathway">
    <text evidence="1 8">Metabolic intermediate biosynthesis; chorismate biosynthesis; chorismate from D-erythrose 4-phosphate and phosphoenolpyruvate: step 4/7.</text>
</comment>
<feature type="binding site" evidence="8">
    <location>
        <position position="64"/>
    </location>
    <ligand>
        <name>shikimate</name>
        <dbReference type="ChEBI" id="CHEBI:36208"/>
    </ligand>
</feature>
<dbReference type="GO" id="GO:0050661">
    <property type="term" value="F:NADP binding"/>
    <property type="evidence" value="ECO:0007669"/>
    <property type="project" value="InterPro"/>
</dbReference>
<feature type="binding site" evidence="8">
    <location>
        <begin position="17"/>
        <end position="19"/>
    </location>
    <ligand>
        <name>shikimate</name>
        <dbReference type="ChEBI" id="CHEBI:36208"/>
    </ligand>
</feature>
<evidence type="ECO:0000256" key="8">
    <source>
        <dbReference type="HAMAP-Rule" id="MF_00222"/>
    </source>
</evidence>
<dbReference type="FunFam" id="3.40.50.10860:FF:000006">
    <property type="entry name" value="Shikimate dehydrogenase (NADP(+))"/>
    <property type="match status" value="1"/>
</dbReference>
<dbReference type="Pfam" id="PF08501">
    <property type="entry name" value="Shikimate_dh_N"/>
    <property type="match status" value="1"/>
</dbReference>
<dbReference type="InterPro" id="IPR041121">
    <property type="entry name" value="SDH_C"/>
</dbReference>
<comment type="similarity">
    <text evidence="8">Belongs to the shikimate dehydrogenase family.</text>
</comment>
<dbReference type="InterPro" id="IPR006151">
    <property type="entry name" value="Shikm_DH/Glu-tRNA_Rdtase"/>
</dbReference>
<keyword evidence="13" id="KW-1185">Reference proteome</keyword>
<dbReference type="GO" id="GO:0009423">
    <property type="term" value="P:chorismate biosynthetic process"/>
    <property type="evidence" value="ECO:0007669"/>
    <property type="project" value="UniProtKB-UniRule"/>
</dbReference>
<dbReference type="Proteomes" id="UP000539350">
    <property type="component" value="Unassembled WGS sequence"/>
</dbReference>
<dbReference type="NCBIfam" id="TIGR00507">
    <property type="entry name" value="aroE"/>
    <property type="match status" value="1"/>
</dbReference>